<keyword evidence="4" id="KW-1185">Reference proteome</keyword>
<evidence type="ECO:0000259" key="1">
    <source>
        <dbReference type="Pfam" id="PF00899"/>
    </source>
</evidence>
<dbReference type="Proteomes" id="UP000184147">
    <property type="component" value="Unassembled WGS sequence"/>
</dbReference>
<dbReference type="Gene3D" id="3.40.50.720">
    <property type="entry name" value="NAD(P)-binding Rossmann-like Domain"/>
    <property type="match status" value="1"/>
</dbReference>
<feature type="domain" description="Prokaryotic E2 family B" evidence="2">
    <location>
        <begin position="51"/>
        <end position="148"/>
    </location>
</feature>
<dbReference type="InterPro" id="IPR035985">
    <property type="entry name" value="Ubiquitin-activating_enz"/>
</dbReference>
<dbReference type="AlphaFoldDB" id="A0A1M4WA08"/>
<sequence length="587" mass="68310">MDQFEEARLKAFDFIKSFESVDKFNAEQLRYYKLDRFVEAWKLKIDILDKNNQIIEVTIHLCFKFDFPLSVPILFLSSADYEKLKYIPHIDTNRLICTFDSEVTKTDVSQPAKVVLECIKRAKKIISEGIKKENFEEFEEEFISYWECNYSKSDLVLNNFLSLINPHESISSPLLINLKTQIVGFKYIIHNNNKISEKFKSYLNQQKIDYTEQNVFYFELENKNFIPPFDFNNEEVLVLLNSIDSNLIRLYESYLNNPKTETGLVLVNFKTKDNKVLIGWVNSPLTFNNKKGFRPNIMKPFEAISKYQRKDKVIRVLPETYTQRRLSIRTSGLVTQPEYKFSIAGVGSVGSHLISFLNSLNMPEFRLVDNDILAVENIGRHLLGFNSLKKYKTKGMKDYLNQLNPIQEIKTIEKSIIDVVVNEISFINETDYIFVATGKDNIDEWLFNSLKKGEILKPMFIIWVEPYLAGGHIIYLNPKNLIDYENLFKDNNYKYNIIDNKYYNSPENTIALKEAGCQTTYIPYSSQNLMLFLASVFPFITSTIINSKLDSKVFTWIGDLDFLISNNIDISDFASTSSFGKIIENND</sequence>
<feature type="domain" description="THIF-type NAD/FAD binding fold" evidence="1">
    <location>
        <begin position="338"/>
        <end position="442"/>
    </location>
</feature>
<gene>
    <name evidence="3" type="ORF">SAMN05444377_101227</name>
</gene>
<reference evidence="3 4" key="1">
    <citation type="submission" date="2016-11" db="EMBL/GenBank/DDBJ databases">
        <authorList>
            <person name="Jaros S."/>
            <person name="Januszkiewicz K."/>
            <person name="Wedrychowicz H."/>
        </authorList>
    </citation>
    <scope>NUCLEOTIDE SEQUENCE [LARGE SCALE GENOMIC DNA]</scope>
    <source>
        <strain evidence="3 4">DSM 25660</strain>
    </source>
</reference>
<dbReference type="OrthoDB" id="9804286at2"/>
<dbReference type="Pfam" id="PF14461">
    <property type="entry name" value="Prok-E2_B"/>
    <property type="match status" value="1"/>
</dbReference>
<organism evidence="3 4">
    <name type="scientific">Flavobacterium fontis</name>
    <dbReference type="NCBI Taxonomy" id="1124188"/>
    <lineage>
        <taxon>Bacteria</taxon>
        <taxon>Pseudomonadati</taxon>
        <taxon>Bacteroidota</taxon>
        <taxon>Flavobacteriia</taxon>
        <taxon>Flavobacteriales</taxon>
        <taxon>Flavobacteriaceae</taxon>
        <taxon>Flavobacterium</taxon>
    </lineage>
</organism>
<dbReference type="GO" id="GO:0008641">
    <property type="term" value="F:ubiquitin-like modifier activating enzyme activity"/>
    <property type="evidence" value="ECO:0007669"/>
    <property type="project" value="InterPro"/>
</dbReference>
<dbReference type="EMBL" id="FQVQ01000001">
    <property type="protein sequence ID" value="SHE78049.1"/>
    <property type="molecule type" value="Genomic_DNA"/>
</dbReference>
<evidence type="ECO:0000313" key="4">
    <source>
        <dbReference type="Proteomes" id="UP000184147"/>
    </source>
</evidence>
<evidence type="ECO:0000259" key="2">
    <source>
        <dbReference type="Pfam" id="PF14461"/>
    </source>
</evidence>
<name>A0A1M4WA08_9FLAO</name>
<protein>
    <submittedName>
        <fullName evidence="3">ThiF family protein</fullName>
    </submittedName>
</protein>
<dbReference type="InterPro" id="IPR000594">
    <property type="entry name" value="ThiF_NAD_FAD-bd"/>
</dbReference>
<dbReference type="InterPro" id="IPR032701">
    <property type="entry name" value="Prok-E2_B_dom"/>
</dbReference>
<evidence type="ECO:0000313" key="3">
    <source>
        <dbReference type="EMBL" id="SHE78049.1"/>
    </source>
</evidence>
<dbReference type="Pfam" id="PF00899">
    <property type="entry name" value="ThiF"/>
    <property type="match status" value="1"/>
</dbReference>
<dbReference type="STRING" id="1124188.SAMN05444377_101227"/>
<dbReference type="RefSeq" id="WP_073360596.1">
    <property type="nucleotide sequence ID" value="NZ_FQVQ01000001.1"/>
</dbReference>
<accession>A0A1M4WA08</accession>
<dbReference type="SUPFAM" id="SSF69572">
    <property type="entry name" value="Activating enzymes of the ubiquitin-like proteins"/>
    <property type="match status" value="1"/>
</dbReference>
<proteinExistence type="predicted"/>